<protein>
    <submittedName>
        <fullName evidence="2 3">Uncharacterized protein</fullName>
    </submittedName>
</protein>
<comment type="similarity">
    <text evidence="1">Belongs to the ARG7 family.</text>
</comment>
<gene>
    <name evidence="3" type="primary">LOC112280385</name>
    <name evidence="2" type="ORF">PHYPA_004096</name>
</gene>
<dbReference type="GO" id="GO:0009733">
    <property type="term" value="P:response to auxin"/>
    <property type="evidence" value="ECO:0007669"/>
    <property type="project" value="InterPro"/>
</dbReference>
<reference evidence="3" key="3">
    <citation type="submission" date="2020-12" db="UniProtKB">
        <authorList>
            <consortium name="EnsemblPlants"/>
        </authorList>
    </citation>
    <scope>IDENTIFICATION</scope>
</reference>
<dbReference type="InterPro" id="IPR003676">
    <property type="entry name" value="SAUR_fam"/>
</dbReference>
<accession>A0A2K1KTI3</accession>
<dbReference type="STRING" id="3218.A0A2K1KTI3"/>
<dbReference type="EMBL" id="ABEU02000003">
    <property type="protein sequence ID" value="PNR57103.1"/>
    <property type="molecule type" value="Genomic_DNA"/>
</dbReference>
<dbReference type="PANTHER" id="PTHR31374:SF419">
    <property type="entry name" value="SAUR FAMILY PROTEIN"/>
    <property type="match status" value="1"/>
</dbReference>
<sequence>MRIGVSEKIHRALQRLHLHGIGGGNSLQHNVHCDVKVRKVDLVPSDVPAGFLVVYVGDERRRFVIRAYTLKHAVFRVLLEKSAEEFGYKHDGGLIIACDVAFFEHLLWLIETKSPSLCRMELRHYWAFAPDNTICHMVD</sequence>
<dbReference type="Gramene" id="Pp3c3_6860V3.1">
    <property type="protein sequence ID" value="PAC:32941336.CDS.1"/>
    <property type="gene ID" value="Pp3c3_6860"/>
</dbReference>
<dbReference type="Proteomes" id="UP000006727">
    <property type="component" value="Chromosome 3"/>
</dbReference>
<dbReference type="PANTHER" id="PTHR31374">
    <property type="entry name" value="AUXIN-INDUCED PROTEIN-LIKE-RELATED"/>
    <property type="match status" value="1"/>
</dbReference>
<proteinExistence type="inferred from homology"/>
<organism evidence="2">
    <name type="scientific">Physcomitrium patens</name>
    <name type="common">Spreading-leaved earth moss</name>
    <name type="synonym">Physcomitrella patens</name>
    <dbReference type="NCBI Taxonomy" id="3218"/>
    <lineage>
        <taxon>Eukaryota</taxon>
        <taxon>Viridiplantae</taxon>
        <taxon>Streptophyta</taxon>
        <taxon>Embryophyta</taxon>
        <taxon>Bryophyta</taxon>
        <taxon>Bryophytina</taxon>
        <taxon>Bryopsida</taxon>
        <taxon>Funariidae</taxon>
        <taxon>Funariales</taxon>
        <taxon>Funariaceae</taxon>
        <taxon>Physcomitrium</taxon>
    </lineage>
</organism>
<dbReference type="AlphaFoldDB" id="A0A2K1KTI3"/>
<reference evidence="2 4" key="2">
    <citation type="journal article" date="2018" name="Plant J.">
        <title>The Physcomitrella patens chromosome-scale assembly reveals moss genome structure and evolution.</title>
        <authorList>
            <person name="Lang D."/>
            <person name="Ullrich K.K."/>
            <person name="Murat F."/>
            <person name="Fuchs J."/>
            <person name="Jenkins J."/>
            <person name="Haas F.B."/>
            <person name="Piednoel M."/>
            <person name="Gundlach H."/>
            <person name="Van Bel M."/>
            <person name="Meyberg R."/>
            <person name="Vives C."/>
            <person name="Morata J."/>
            <person name="Symeonidi A."/>
            <person name="Hiss M."/>
            <person name="Muchero W."/>
            <person name="Kamisugi Y."/>
            <person name="Saleh O."/>
            <person name="Blanc G."/>
            <person name="Decker E.L."/>
            <person name="van Gessel N."/>
            <person name="Grimwood J."/>
            <person name="Hayes R.D."/>
            <person name="Graham S.W."/>
            <person name="Gunter L.E."/>
            <person name="McDaniel S.F."/>
            <person name="Hoernstein S.N.W."/>
            <person name="Larsson A."/>
            <person name="Li F.W."/>
            <person name="Perroud P.F."/>
            <person name="Phillips J."/>
            <person name="Ranjan P."/>
            <person name="Rokshar D.S."/>
            <person name="Rothfels C.J."/>
            <person name="Schneider L."/>
            <person name="Shu S."/>
            <person name="Stevenson D.W."/>
            <person name="Thummler F."/>
            <person name="Tillich M."/>
            <person name="Villarreal Aguilar J.C."/>
            <person name="Widiez T."/>
            <person name="Wong G.K."/>
            <person name="Wymore A."/>
            <person name="Zhang Y."/>
            <person name="Zimmer A.D."/>
            <person name="Quatrano R.S."/>
            <person name="Mayer K.F.X."/>
            <person name="Goodstein D."/>
            <person name="Casacuberta J.M."/>
            <person name="Vandepoele K."/>
            <person name="Reski R."/>
            <person name="Cuming A.C."/>
            <person name="Tuskan G.A."/>
            <person name="Maumus F."/>
            <person name="Salse J."/>
            <person name="Schmutz J."/>
            <person name="Rensing S.A."/>
        </authorList>
    </citation>
    <scope>NUCLEOTIDE SEQUENCE [LARGE SCALE GENOMIC DNA]</scope>
    <source>
        <strain evidence="3 4">cv. Gransden 2004</strain>
    </source>
</reference>
<evidence type="ECO:0000313" key="4">
    <source>
        <dbReference type="Proteomes" id="UP000006727"/>
    </source>
</evidence>
<evidence type="ECO:0000313" key="2">
    <source>
        <dbReference type="EMBL" id="PNR57103.1"/>
    </source>
</evidence>
<dbReference type="OrthoDB" id="1840940at2759"/>
<name>A0A2K1KTI3_PHYPA</name>
<dbReference type="RefSeq" id="XP_073389134.1">
    <property type="nucleotide sequence ID" value="XM_073533033.1"/>
</dbReference>
<dbReference type="EnsemblPlants" id="Pp3c3_6860V3.1">
    <property type="protein sequence ID" value="PAC:32941336.CDS.1"/>
    <property type="gene ID" value="Pp3c3_6860"/>
</dbReference>
<dbReference type="Gramene" id="Pp3c3_6860V3.2">
    <property type="protein sequence ID" value="PAC:32941337.CDS.1"/>
    <property type="gene ID" value="Pp3c3_6860"/>
</dbReference>
<dbReference type="EnsemblPlants" id="Pp3c3_6860V3.2">
    <property type="protein sequence ID" value="PAC:32941337.CDS.1"/>
    <property type="gene ID" value="Pp3c3_6860"/>
</dbReference>
<evidence type="ECO:0000313" key="3">
    <source>
        <dbReference type="EnsemblPlants" id="PAC:32941336.CDS.1"/>
    </source>
</evidence>
<dbReference type="GeneID" id="112280385"/>
<reference evidence="2 4" key="1">
    <citation type="journal article" date="2008" name="Science">
        <title>The Physcomitrella genome reveals evolutionary insights into the conquest of land by plants.</title>
        <authorList>
            <person name="Rensing S."/>
            <person name="Lang D."/>
            <person name="Zimmer A."/>
            <person name="Terry A."/>
            <person name="Salamov A."/>
            <person name="Shapiro H."/>
            <person name="Nishiyama T."/>
            <person name="Perroud P.-F."/>
            <person name="Lindquist E."/>
            <person name="Kamisugi Y."/>
            <person name="Tanahashi T."/>
            <person name="Sakakibara K."/>
            <person name="Fujita T."/>
            <person name="Oishi K."/>
            <person name="Shin-I T."/>
            <person name="Kuroki Y."/>
            <person name="Toyoda A."/>
            <person name="Suzuki Y."/>
            <person name="Hashimoto A."/>
            <person name="Yamaguchi K."/>
            <person name="Sugano A."/>
            <person name="Kohara Y."/>
            <person name="Fujiyama A."/>
            <person name="Anterola A."/>
            <person name="Aoki S."/>
            <person name="Ashton N."/>
            <person name="Barbazuk W.B."/>
            <person name="Barker E."/>
            <person name="Bennetzen J."/>
            <person name="Bezanilla M."/>
            <person name="Blankenship R."/>
            <person name="Cho S.H."/>
            <person name="Dutcher S."/>
            <person name="Estelle M."/>
            <person name="Fawcett J.A."/>
            <person name="Gundlach H."/>
            <person name="Hanada K."/>
            <person name="Heyl A."/>
            <person name="Hicks K.A."/>
            <person name="Hugh J."/>
            <person name="Lohr M."/>
            <person name="Mayer K."/>
            <person name="Melkozernov A."/>
            <person name="Murata T."/>
            <person name="Nelson D."/>
            <person name="Pils B."/>
            <person name="Prigge M."/>
            <person name="Reiss B."/>
            <person name="Renner T."/>
            <person name="Rombauts S."/>
            <person name="Rushton P."/>
            <person name="Sanderfoot A."/>
            <person name="Schween G."/>
            <person name="Shiu S.-H."/>
            <person name="Stueber K."/>
            <person name="Theodoulou F.L."/>
            <person name="Tu H."/>
            <person name="Van de Peer Y."/>
            <person name="Verrier P.J."/>
            <person name="Waters E."/>
            <person name="Wood A."/>
            <person name="Yang L."/>
            <person name="Cove D."/>
            <person name="Cuming A."/>
            <person name="Hasebe M."/>
            <person name="Lucas S."/>
            <person name="Mishler D.B."/>
            <person name="Reski R."/>
            <person name="Grigoriev I."/>
            <person name="Quatrano R.S."/>
            <person name="Boore J.L."/>
        </authorList>
    </citation>
    <scope>NUCLEOTIDE SEQUENCE [LARGE SCALE GENOMIC DNA]</scope>
    <source>
        <strain evidence="3 4">cv. Gransden 2004</strain>
    </source>
</reference>
<dbReference type="Pfam" id="PF02519">
    <property type="entry name" value="Auxin_inducible"/>
    <property type="match status" value="1"/>
</dbReference>
<evidence type="ECO:0000256" key="1">
    <source>
        <dbReference type="ARBA" id="ARBA00006974"/>
    </source>
</evidence>
<keyword evidence="4" id="KW-1185">Reference proteome</keyword>